<dbReference type="KEGG" id="saqi:AXG55_03505"/>
<proteinExistence type="predicted"/>
<dbReference type="RefSeq" id="WP_148696743.1">
    <property type="nucleotide sequence ID" value="NZ_CP017834.1"/>
</dbReference>
<keyword evidence="2" id="KW-1185">Reference proteome</keyword>
<sequence>MKKKQNSFTIVVIIFSFINVSCSGNILSSLSTQQSTQEQAQVDMQNGNYADAQSKLQSIISSNSTNYTAVSLLAACYAAEGGVILLNILLNASTSSSLSTASSNPISFSASLLPSPTATVLAQMVLATNTMATIPAASMTSDMQLQQQLLLSIYLFLQMQSSLAILQAGGTISAAQATQIFSTITNVNSLTGVNSSVLNQAISSLTSGVSGSAGGTQAQQITNYLTPYI</sequence>
<accession>A0A1L4CYJ9</accession>
<dbReference type="STRING" id="1915309.AXG55_03505"/>
<evidence type="ECO:0000313" key="2">
    <source>
        <dbReference type="Proteomes" id="UP000184731"/>
    </source>
</evidence>
<organism evidence="1 2">
    <name type="scientific">Silvanigrella aquatica</name>
    <dbReference type="NCBI Taxonomy" id="1915309"/>
    <lineage>
        <taxon>Bacteria</taxon>
        <taxon>Pseudomonadati</taxon>
        <taxon>Bdellovibrionota</taxon>
        <taxon>Oligoflexia</taxon>
        <taxon>Silvanigrellales</taxon>
        <taxon>Silvanigrellaceae</taxon>
        <taxon>Silvanigrella</taxon>
    </lineage>
</organism>
<name>A0A1L4CYJ9_9BACT</name>
<gene>
    <name evidence="1" type="ORF">AXG55_03505</name>
</gene>
<dbReference type="OrthoDB" id="5296210at2"/>
<dbReference type="Proteomes" id="UP000184731">
    <property type="component" value="Chromosome"/>
</dbReference>
<protein>
    <submittedName>
        <fullName evidence="1">Uncharacterized protein</fullName>
    </submittedName>
</protein>
<dbReference type="EMBL" id="CP017834">
    <property type="protein sequence ID" value="APJ03028.1"/>
    <property type="molecule type" value="Genomic_DNA"/>
</dbReference>
<reference evidence="1 2" key="1">
    <citation type="submission" date="2016-10" db="EMBL/GenBank/DDBJ databases">
        <title>Silvanigrella aquatica sp. nov., isolated from a freshwater lake located in the Black Forest, Germany, description of Silvanigrellaceae fam. nov., Silvanigrellales ord. nov., reclassification of the order Bdellovibrionales in the class Oligoflexia, reclassification of the families Bacteriovoracaceae and Halobacteriovoraceae in the new order Bacteriovoracales ord. nov., and reclassification of the family Pseudobacteriovoracaceae in the order Oligoflexiales.</title>
        <authorList>
            <person name="Hahn M.W."/>
            <person name="Schmidt J."/>
            <person name="Koll U."/>
            <person name="Rohde M."/>
            <person name="Verbag S."/>
            <person name="Pitt A."/>
            <person name="Nakai R."/>
            <person name="Naganuma T."/>
            <person name="Lang E."/>
        </authorList>
    </citation>
    <scope>NUCLEOTIDE SEQUENCE [LARGE SCALE GENOMIC DNA]</scope>
    <source>
        <strain evidence="1 2">MWH-Nonnen-W8red</strain>
    </source>
</reference>
<dbReference type="AlphaFoldDB" id="A0A1L4CYJ9"/>
<evidence type="ECO:0000313" key="1">
    <source>
        <dbReference type="EMBL" id="APJ03028.1"/>
    </source>
</evidence>